<sequence>MLLRLEDAGGEQQMAAADMCWKTYDVGVVRCCPEVAVALYIFVSPPLYLATGRNLSAVSLFTEVFGSVAEVWSSCLRSGYWMQQRLKSFWGCCHDEA</sequence>
<protein>
    <submittedName>
        <fullName evidence="1">Uncharacterized protein</fullName>
    </submittedName>
</protein>
<evidence type="ECO:0000313" key="2">
    <source>
        <dbReference type="Proteomes" id="UP001279734"/>
    </source>
</evidence>
<dbReference type="EMBL" id="BSYO01000003">
    <property type="protein sequence ID" value="GMH01972.1"/>
    <property type="molecule type" value="Genomic_DNA"/>
</dbReference>
<reference evidence="1" key="1">
    <citation type="submission" date="2023-05" db="EMBL/GenBank/DDBJ databases">
        <title>Nepenthes gracilis genome sequencing.</title>
        <authorList>
            <person name="Fukushima K."/>
        </authorList>
    </citation>
    <scope>NUCLEOTIDE SEQUENCE</scope>
    <source>
        <strain evidence="1">SING2019-196</strain>
    </source>
</reference>
<accession>A0AAD3S0A2</accession>
<dbReference type="Proteomes" id="UP001279734">
    <property type="component" value="Unassembled WGS sequence"/>
</dbReference>
<proteinExistence type="predicted"/>
<evidence type="ECO:0000313" key="1">
    <source>
        <dbReference type="EMBL" id="GMH01972.1"/>
    </source>
</evidence>
<organism evidence="1 2">
    <name type="scientific">Nepenthes gracilis</name>
    <name type="common">Slender pitcher plant</name>
    <dbReference type="NCBI Taxonomy" id="150966"/>
    <lineage>
        <taxon>Eukaryota</taxon>
        <taxon>Viridiplantae</taxon>
        <taxon>Streptophyta</taxon>
        <taxon>Embryophyta</taxon>
        <taxon>Tracheophyta</taxon>
        <taxon>Spermatophyta</taxon>
        <taxon>Magnoliopsida</taxon>
        <taxon>eudicotyledons</taxon>
        <taxon>Gunneridae</taxon>
        <taxon>Pentapetalae</taxon>
        <taxon>Caryophyllales</taxon>
        <taxon>Nepenthaceae</taxon>
        <taxon>Nepenthes</taxon>
    </lineage>
</organism>
<name>A0AAD3S0A2_NEPGR</name>
<keyword evidence="2" id="KW-1185">Reference proteome</keyword>
<gene>
    <name evidence="1" type="ORF">Nepgr_003811</name>
</gene>
<dbReference type="AlphaFoldDB" id="A0AAD3S0A2"/>
<comment type="caution">
    <text evidence="1">The sequence shown here is derived from an EMBL/GenBank/DDBJ whole genome shotgun (WGS) entry which is preliminary data.</text>
</comment>